<dbReference type="EMBL" id="CAJNRG010016300">
    <property type="protein sequence ID" value="CAF2197862.1"/>
    <property type="molecule type" value="Genomic_DNA"/>
</dbReference>
<dbReference type="Proteomes" id="UP000663887">
    <property type="component" value="Unassembled WGS sequence"/>
</dbReference>
<comment type="caution">
    <text evidence="3">The sequence shown here is derived from an EMBL/GenBank/DDBJ whole genome shotgun (WGS) entry which is preliminary data.</text>
</comment>
<protein>
    <submittedName>
        <fullName evidence="3">Uncharacterized protein</fullName>
    </submittedName>
</protein>
<feature type="region of interest" description="Disordered" evidence="1">
    <location>
        <begin position="1"/>
        <end position="21"/>
    </location>
</feature>
<evidence type="ECO:0000313" key="2">
    <source>
        <dbReference type="EMBL" id="CAF2197862.1"/>
    </source>
</evidence>
<name>A0A820JHU3_9BILA</name>
<feature type="non-terminal residue" evidence="3">
    <location>
        <position position="21"/>
    </location>
</feature>
<sequence length="21" mass="2094">MGSSSDITAVDLAPSTPDTQT</sequence>
<proteinExistence type="predicted"/>
<evidence type="ECO:0000256" key="1">
    <source>
        <dbReference type="SAM" id="MobiDB-lite"/>
    </source>
</evidence>
<gene>
    <name evidence="3" type="ORF">UXM345_LOCUS34813</name>
    <name evidence="2" type="ORF">XDN619_LOCUS32623</name>
</gene>
<dbReference type="Proteomes" id="UP000663842">
    <property type="component" value="Unassembled WGS sequence"/>
</dbReference>
<evidence type="ECO:0000313" key="4">
    <source>
        <dbReference type="Proteomes" id="UP000663842"/>
    </source>
</evidence>
<dbReference type="AlphaFoldDB" id="A0A820JHU3"/>
<evidence type="ECO:0000313" key="3">
    <source>
        <dbReference type="EMBL" id="CAF4327516.1"/>
    </source>
</evidence>
<accession>A0A820JHU3</accession>
<dbReference type="EMBL" id="CAJOBF010013230">
    <property type="protein sequence ID" value="CAF4327516.1"/>
    <property type="molecule type" value="Genomic_DNA"/>
</dbReference>
<reference evidence="3" key="1">
    <citation type="submission" date="2021-02" db="EMBL/GenBank/DDBJ databases">
        <authorList>
            <person name="Nowell W R."/>
        </authorList>
    </citation>
    <scope>NUCLEOTIDE SEQUENCE</scope>
</reference>
<organism evidence="3 4">
    <name type="scientific">Rotaria magnacalcarata</name>
    <dbReference type="NCBI Taxonomy" id="392030"/>
    <lineage>
        <taxon>Eukaryota</taxon>
        <taxon>Metazoa</taxon>
        <taxon>Spiralia</taxon>
        <taxon>Gnathifera</taxon>
        <taxon>Rotifera</taxon>
        <taxon>Eurotatoria</taxon>
        <taxon>Bdelloidea</taxon>
        <taxon>Philodinida</taxon>
        <taxon>Philodinidae</taxon>
        <taxon>Rotaria</taxon>
    </lineage>
</organism>